<feature type="non-terminal residue" evidence="5">
    <location>
        <position position="703"/>
    </location>
</feature>
<dbReference type="PANTHER" id="PTHR11360:SF286">
    <property type="entry name" value="GH22266P"/>
    <property type="match status" value="1"/>
</dbReference>
<dbReference type="InterPro" id="IPR036259">
    <property type="entry name" value="MFS_trans_sf"/>
</dbReference>
<evidence type="ECO:0000256" key="1">
    <source>
        <dbReference type="ARBA" id="ARBA00004141"/>
    </source>
</evidence>
<dbReference type="OMA" id="PKALTIC"/>
<evidence type="ECO:0000256" key="2">
    <source>
        <dbReference type="SAM" id="MobiDB-lite"/>
    </source>
</evidence>
<keyword evidence="6" id="KW-1185">Reference proteome</keyword>
<dbReference type="CDD" id="cd17352">
    <property type="entry name" value="MFS_MCT_SLC16"/>
    <property type="match status" value="1"/>
</dbReference>
<protein>
    <submittedName>
        <fullName evidence="5">Monocarboxylate transporter 14</fullName>
    </submittedName>
</protein>
<feature type="transmembrane region" description="Helical" evidence="3">
    <location>
        <begin position="559"/>
        <end position="578"/>
    </location>
</feature>
<dbReference type="PANTHER" id="PTHR11360">
    <property type="entry name" value="MONOCARBOXYLATE TRANSPORTER"/>
    <property type="match status" value="1"/>
</dbReference>
<feature type="transmembrane region" description="Helical" evidence="3">
    <location>
        <begin position="650"/>
        <end position="672"/>
    </location>
</feature>
<dbReference type="OrthoDB" id="2213137at2759"/>
<keyword evidence="3" id="KW-1133">Transmembrane helix</keyword>
<feature type="transmembrane region" description="Helical" evidence="3">
    <location>
        <begin position="123"/>
        <end position="142"/>
    </location>
</feature>
<feature type="region of interest" description="Disordered" evidence="2">
    <location>
        <begin position="384"/>
        <end position="406"/>
    </location>
</feature>
<feature type="transmembrane region" description="Helical" evidence="3">
    <location>
        <begin position="493"/>
        <end position="516"/>
    </location>
</feature>
<dbReference type="FunFam" id="1.20.1250.20:FF:000271">
    <property type="entry name" value="Monocarboxylate transporter"/>
    <property type="match status" value="1"/>
</dbReference>
<gene>
    <name evidence="5" type="ORF">X975_02009</name>
</gene>
<feature type="transmembrane region" description="Helical" evidence="3">
    <location>
        <begin position="584"/>
        <end position="608"/>
    </location>
</feature>
<feature type="transmembrane region" description="Helical" evidence="3">
    <location>
        <begin position="53"/>
        <end position="83"/>
    </location>
</feature>
<feature type="region of interest" description="Disordered" evidence="2">
    <location>
        <begin position="1"/>
        <end position="22"/>
    </location>
</feature>
<dbReference type="InterPro" id="IPR011701">
    <property type="entry name" value="MFS"/>
</dbReference>
<feature type="compositionally biased region" description="Acidic residues" evidence="2">
    <location>
        <begin position="1"/>
        <end position="15"/>
    </location>
</feature>
<dbReference type="EMBL" id="KK117274">
    <property type="protein sequence ID" value="KFM70016.1"/>
    <property type="molecule type" value="Genomic_DNA"/>
</dbReference>
<name>A0A087TY27_STEMI</name>
<dbReference type="SUPFAM" id="SSF103473">
    <property type="entry name" value="MFS general substrate transporter"/>
    <property type="match status" value="1"/>
</dbReference>
<dbReference type="AlphaFoldDB" id="A0A087TY27"/>
<dbReference type="PROSITE" id="PS50850">
    <property type="entry name" value="MFS"/>
    <property type="match status" value="1"/>
</dbReference>
<dbReference type="GO" id="GO:0016020">
    <property type="term" value="C:membrane"/>
    <property type="evidence" value="ECO:0007669"/>
    <property type="project" value="UniProtKB-SubCell"/>
</dbReference>
<sequence length="703" mass="75283">MKGVPEEEEEEEGDEVWSSLTTAPPKLPCTLVIDMAEEEDYWAGIPEPPDGGWGWVIVVASFLCNVVVDGIAYSFGIFLIHFVDYYKSPKGKTAWVGSLLTGCYLSAGPVVSALTNKFGCRPVTIAGSIVSCLAFLLSTVAPSVDVLMVTYGIMAGLGFGLIYLPAIVSVGYYFSTKRAFATGIAVCGSGMGAFVFAPLTQALLDAYDWKGALLILAGLSLNCAVFGALMRPLEPPPPKTKLPGSLSNENKERGDSGLVLLVEDTKRPLINTEPGVQSTLNLDQVPKQMNLLPTFVPDEHLRCSVDAVPGLTVKSEAPTGSAQHVDGASLGALVEDKGTPQAPIKICHSHINVKELQRRFTMPAAMPASANVLCPTANNNYAIQGSPRGDSWSAARQRQRRLSNRKDLARPLYRKDIFYSGSIVNLPQYRQSRADIRSYMASVTTIPPDASDDEDNTAASVKPKKYPKCPKLPKSMADTLKEALDFSLLKEPAFLLACIGNVLGMMGFYMPFFYITDSSVQKGVGRDAAAFLLSIIGITNLLGRLLFGWLVDKAGLKALDVNNMCLAVSGISTLVLPFCNSYATIVAACTFFSLFVSAYISLTSIILVDMVGLDRLTNSFGLLSLFRGAASIIGPPVAGSVYDLTGSYDIPFFLAGALLISSGVCTFFIPWLSKGHPPVRIRAPTPVDDGDSGKPDSEPTTSL</sequence>
<evidence type="ECO:0000313" key="5">
    <source>
        <dbReference type="EMBL" id="KFM70016.1"/>
    </source>
</evidence>
<comment type="subcellular location">
    <subcellularLocation>
        <location evidence="1">Membrane</location>
        <topology evidence="1">Multi-pass membrane protein</topology>
    </subcellularLocation>
</comment>
<accession>A0A087TY27</accession>
<feature type="transmembrane region" description="Helical" evidence="3">
    <location>
        <begin position="148"/>
        <end position="173"/>
    </location>
</feature>
<dbReference type="STRING" id="407821.A0A087TY27"/>
<evidence type="ECO:0000259" key="4">
    <source>
        <dbReference type="PROSITE" id="PS50850"/>
    </source>
</evidence>
<feature type="domain" description="Major facilitator superfamily (MFS) profile" evidence="4">
    <location>
        <begin position="53"/>
        <end position="674"/>
    </location>
</feature>
<feature type="transmembrane region" description="Helical" evidence="3">
    <location>
        <begin position="528"/>
        <end position="547"/>
    </location>
</feature>
<organism evidence="5 6">
    <name type="scientific">Stegodyphus mimosarum</name>
    <name type="common">African social velvet spider</name>
    <dbReference type="NCBI Taxonomy" id="407821"/>
    <lineage>
        <taxon>Eukaryota</taxon>
        <taxon>Metazoa</taxon>
        <taxon>Ecdysozoa</taxon>
        <taxon>Arthropoda</taxon>
        <taxon>Chelicerata</taxon>
        <taxon>Arachnida</taxon>
        <taxon>Araneae</taxon>
        <taxon>Araneomorphae</taxon>
        <taxon>Entelegynae</taxon>
        <taxon>Eresoidea</taxon>
        <taxon>Eresidae</taxon>
        <taxon>Stegodyphus</taxon>
    </lineage>
</organism>
<dbReference type="InterPro" id="IPR050327">
    <property type="entry name" value="Proton-linked_MCT"/>
</dbReference>
<dbReference type="InterPro" id="IPR020846">
    <property type="entry name" value="MFS_dom"/>
</dbReference>
<proteinExistence type="predicted"/>
<feature type="transmembrane region" description="Helical" evidence="3">
    <location>
        <begin position="180"/>
        <end position="199"/>
    </location>
</feature>
<evidence type="ECO:0000256" key="3">
    <source>
        <dbReference type="SAM" id="Phobius"/>
    </source>
</evidence>
<dbReference type="Proteomes" id="UP000054359">
    <property type="component" value="Unassembled WGS sequence"/>
</dbReference>
<feature type="region of interest" description="Disordered" evidence="2">
    <location>
        <begin position="683"/>
        <end position="703"/>
    </location>
</feature>
<dbReference type="GO" id="GO:0008028">
    <property type="term" value="F:monocarboxylic acid transmembrane transporter activity"/>
    <property type="evidence" value="ECO:0007669"/>
    <property type="project" value="TreeGrafter"/>
</dbReference>
<keyword evidence="3" id="KW-0472">Membrane</keyword>
<dbReference type="Gene3D" id="1.20.1250.20">
    <property type="entry name" value="MFS general substrate transporter like domains"/>
    <property type="match status" value="2"/>
</dbReference>
<keyword evidence="3" id="KW-0812">Transmembrane</keyword>
<evidence type="ECO:0000313" key="6">
    <source>
        <dbReference type="Proteomes" id="UP000054359"/>
    </source>
</evidence>
<dbReference type="Pfam" id="PF07690">
    <property type="entry name" value="MFS_1"/>
    <property type="match status" value="2"/>
</dbReference>
<reference evidence="5 6" key="1">
    <citation type="submission" date="2013-11" db="EMBL/GenBank/DDBJ databases">
        <title>Genome sequencing of Stegodyphus mimosarum.</title>
        <authorList>
            <person name="Bechsgaard J."/>
        </authorList>
    </citation>
    <scope>NUCLEOTIDE SEQUENCE [LARGE SCALE GENOMIC DNA]</scope>
</reference>